<sequence>MVVAEEYVVVDDVLIVDGGASCDGEGGCVGIDCMVVVSNSGGDGYGDAVDWWGDGGDDSEYNYTNGRDLND</sequence>
<protein>
    <submittedName>
        <fullName evidence="1">Uncharacterized protein</fullName>
    </submittedName>
</protein>
<reference evidence="1 2" key="1">
    <citation type="journal article" date="2021" name="BMC Genomics">
        <title>Datura genome reveals duplications of psychoactive alkaloid biosynthetic genes and high mutation rate following tissue culture.</title>
        <authorList>
            <person name="Rajewski A."/>
            <person name="Carter-House D."/>
            <person name="Stajich J."/>
            <person name="Litt A."/>
        </authorList>
    </citation>
    <scope>NUCLEOTIDE SEQUENCE [LARGE SCALE GENOMIC DNA]</scope>
    <source>
        <strain evidence="1">AR-01</strain>
    </source>
</reference>
<dbReference type="Proteomes" id="UP000823775">
    <property type="component" value="Unassembled WGS sequence"/>
</dbReference>
<keyword evidence="2" id="KW-1185">Reference proteome</keyword>
<organism evidence="1 2">
    <name type="scientific">Datura stramonium</name>
    <name type="common">Jimsonweed</name>
    <name type="synonym">Common thornapple</name>
    <dbReference type="NCBI Taxonomy" id="4076"/>
    <lineage>
        <taxon>Eukaryota</taxon>
        <taxon>Viridiplantae</taxon>
        <taxon>Streptophyta</taxon>
        <taxon>Embryophyta</taxon>
        <taxon>Tracheophyta</taxon>
        <taxon>Spermatophyta</taxon>
        <taxon>Magnoliopsida</taxon>
        <taxon>eudicotyledons</taxon>
        <taxon>Gunneridae</taxon>
        <taxon>Pentapetalae</taxon>
        <taxon>asterids</taxon>
        <taxon>lamiids</taxon>
        <taxon>Solanales</taxon>
        <taxon>Solanaceae</taxon>
        <taxon>Solanoideae</taxon>
        <taxon>Datureae</taxon>
        <taxon>Datura</taxon>
    </lineage>
</organism>
<gene>
    <name evidence="1" type="ORF">HAX54_031574</name>
</gene>
<name>A0ABS8RND4_DATST</name>
<evidence type="ECO:0000313" key="2">
    <source>
        <dbReference type="Proteomes" id="UP000823775"/>
    </source>
</evidence>
<accession>A0ABS8RND4</accession>
<dbReference type="EMBL" id="JACEIK010000040">
    <property type="protein sequence ID" value="MCD7447545.1"/>
    <property type="molecule type" value="Genomic_DNA"/>
</dbReference>
<comment type="caution">
    <text evidence="1">The sequence shown here is derived from an EMBL/GenBank/DDBJ whole genome shotgun (WGS) entry which is preliminary data.</text>
</comment>
<evidence type="ECO:0000313" key="1">
    <source>
        <dbReference type="EMBL" id="MCD7447545.1"/>
    </source>
</evidence>
<proteinExistence type="predicted"/>